<proteinExistence type="predicted"/>
<gene>
    <name evidence="1" type="ORF">PUT78_03520</name>
</gene>
<keyword evidence="1" id="KW-0966">Cell projection</keyword>
<accession>A0ABT5T5A9</accession>
<evidence type="ECO:0000313" key="2">
    <source>
        <dbReference type="Proteomes" id="UP001431784"/>
    </source>
</evidence>
<keyword evidence="1" id="KW-0282">Flagellum</keyword>
<name>A0ABT5T5A9_9RHOB</name>
<sequence>MAKLIPILLIVFGLAGGVGAGLWLRPVPEPSATAQQAVPLPESRRENTVLHDMSNQFMVPLLEGDRIVWVIVISLTLEVDGAHMDAVIRNEPRLRDRFLQAMFDHANSGGFDGMFTSNNNMNLLRQALLETGQNLLGRDAVAGVLITDILRSGT</sequence>
<comment type="caution">
    <text evidence="1">The sequence shown here is derived from an EMBL/GenBank/DDBJ whole genome shotgun (WGS) entry which is preliminary data.</text>
</comment>
<organism evidence="1 2">
    <name type="scientific">Roseinatronobacter alkalisoli</name>
    <dbReference type="NCBI Taxonomy" id="3028235"/>
    <lineage>
        <taxon>Bacteria</taxon>
        <taxon>Pseudomonadati</taxon>
        <taxon>Pseudomonadota</taxon>
        <taxon>Alphaproteobacteria</taxon>
        <taxon>Rhodobacterales</taxon>
        <taxon>Paracoccaceae</taxon>
        <taxon>Roseinatronobacter</taxon>
    </lineage>
</organism>
<keyword evidence="2" id="KW-1185">Reference proteome</keyword>
<evidence type="ECO:0000313" key="1">
    <source>
        <dbReference type="EMBL" id="MDD7970159.1"/>
    </source>
</evidence>
<reference evidence="1" key="1">
    <citation type="submission" date="2023-02" db="EMBL/GenBank/DDBJ databases">
        <title>Description of Roseinatronobacter alkalisoli sp. nov., an alkaliphilic bacerium isolated from soda soil.</title>
        <authorList>
            <person name="Wei W."/>
        </authorList>
    </citation>
    <scope>NUCLEOTIDE SEQUENCE</scope>
    <source>
        <strain evidence="1">HJB301</strain>
    </source>
</reference>
<dbReference type="Proteomes" id="UP001431784">
    <property type="component" value="Unassembled WGS sequence"/>
</dbReference>
<keyword evidence="1" id="KW-0969">Cilium</keyword>
<protein>
    <submittedName>
        <fullName evidence="1">Flagellar basal body-associated protein FliL</fullName>
    </submittedName>
</protein>
<dbReference type="RefSeq" id="WP_274350724.1">
    <property type="nucleotide sequence ID" value="NZ_JAQZSM010000002.1"/>
</dbReference>
<dbReference type="EMBL" id="JAQZSM010000002">
    <property type="protein sequence ID" value="MDD7970159.1"/>
    <property type="molecule type" value="Genomic_DNA"/>
</dbReference>